<accession>A0A0A9I3N0</accession>
<name>A0A0A9I3N0_ARUDO</name>
<reference evidence="1" key="2">
    <citation type="journal article" date="2015" name="Data Brief">
        <title>Shoot transcriptome of the giant reed, Arundo donax.</title>
        <authorList>
            <person name="Barrero R.A."/>
            <person name="Guerrero F.D."/>
            <person name="Moolhuijzen P."/>
            <person name="Goolsby J.A."/>
            <person name="Tidwell J."/>
            <person name="Bellgard S.E."/>
            <person name="Bellgard M.I."/>
        </authorList>
    </citation>
    <scope>NUCLEOTIDE SEQUENCE</scope>
    <source>
        <tissue evidence="1">Shoot tissue taken approximately 20 cm above the soil surface</tissue>
    </source>
</reference>
<dbReference type="AlphaFoldDB" id="A0A0A9I3N0"/>
<dbReference type="EMBL" id="GBRH01158103">
    <property type="protein sequence ID" value="JAE39793.1"/>
    <property type="molecule type" value="Transcribed_RNA"/>
</dbReference>
<proteinExistence type="predicted"/>
<sequence length="31" mass="3574">MHICGIGAWFVWFDMNGNVQALFVVSCFFSF</sequence>
<evidence type="ECO:0000313" key="1">
    <source>
        <dbReference type="EMBL" id="JAE39793.1"/>
    </source>
</evidence>
<protein>
    <submittedName>
        <fullName evidence="1">Uncharacterized protein</fullName>
    </submittedName>
</protein>
<organism evidence="1">
    <name type="scientific">Arundo donax</name>
    <name type="common">Giant reed</name>
    <name type="synonym">Donax arundinaceus</name>
    <dbReference type="NCBI Taxonomy" id="35708"/>
    <lineage>
        <taxon>Eukaryota</taxon>
        <taxon>Viridiplantae</taxon>
        <taxon>Streptophyta</taxon>
        <taxon>Embryophyta</taxon>
        <taxon>Tracheophyta</taxon>
        <taxon>Spermatophyta</taxon>
        <taxon>Magnoliopsida</taxon>
        <taxon>Liliopsida</taxon>
        <taxon>Poales</taxon>
        <taxon>Poaceae</taxon>
        <taxon>PACMAD clade</taxon>
        <taxon>Arundinoideae</taxon>
        <taxon>Arundineae</taxon>
        <taxon>Arundo</taxon>
    </lineage>
</organism>
<reference evidence="1" key="1">
    <citation type="submission" date="2014-09" db="EMBL/GenBank/DDBJ databases">
        <authorList>
            <person name="Magalhaes I.L.F."/>
            <person name="Oliveira U."/>
            <person name="Santos F.R."/>
            <person name="Vidigal T.H.D.A."/>
            <person name="Brescovit A.D."/>
            <person name="Santos A.J."/>
        </authorList>
    </citation>
    <scope>NUCLEOTIDE SEQUENCE</scope>
    <source>
        <tissue evidence="1">Shoot tissue taken approximately 20 cm above the soil surface</tissue>
    </source>
</reference>